<dbReference type="GO" id="GO:0016887">
    <property type="term" value="F:ATP hydrolysis activity"/>
    <property type="evidence" value="ECO:0007669"/>
    <property type="project" value="InterPro"/>
</dbReference>
<keyword evidence="3" id="KW-0813">Transport</keyword>
<evidence type="ECO:0000256" key="5">
    <source>
        <dbReference type="ARBA" id="ARBA00022840"/>
    </source>
</evidence>
<evidence type="ECO:0000313" key="8">
    <source>
        <dbReference type="EMBL" id="TFC42764.1"/>
    </source>
</evidence>
<sequence length="316" mass="34464">MNELAPVRLTLLRKQFGEGVALDGISLTLEPGEVFGYLGPNGAGKTTTIRLLLGMLRPTSGQAQVFGLDSWRQPVEVHRLVGYVPGESALYGRLTGRQHIAFFDHLRGRDDRAEATALAARFDVDLGRPARTLSRGNRQKLAIVLAVMSAPRLLILDEPTSGLDPLVQQEFHALLGEYTGDGGTVLFSSHVLGEVQRVADRIGVIRRGRLIAVERLQELRARSLHRIRASFLEEVSAEDFAGIRGVQDLSIGDRSLRCSAPQYALDALLKQVSRRSVIDFECAETDLEETFLGYYGPGDTGSDTVTETHGGETDAG</sequence>
<evidence type="ECO:0000313" key="9">
    <source>
        <dbReference type="Proteomes" id="UP000297403"/>
    </source>
</evidence>
<dbReference type="PANTHER" id="PTHR42711">
    <property type="entry name" value="ABC TRANSPORTER ATP-BINDING PROTEIN"/>
    <property type="match status" value="1"/>
</dbReference>
<feature type="domain" description="ABC transporter" evidence="7">
    <location>
        <begin position="7"/>
        <end position="232"/>
    </location>
</feature>
<comment type="similarity">
    <text evidence="2">Belongs to the ABC transporter superfamily.</text>
</comment>
<keyword evidence="9" id="KW-1185">Reference proteome</keyword>
<dbReference type="Pfam" id="PF00005">
    <property type="entry name" value="ABC_tran"/>
    <property type="match status" value="1"/>
</dbReference>
<dbReference type="InterPro" id="IPR050763">
    <property type="entry name" value="ABC_transporter_ATP-binding"/>
</dbReference>
<organism evidence="8 9">
    <name type="scientific">Cryobacterium shii</name>
    <dbReference type="NCBI Taxonomy" id="1259235"/>
    <lineage>
        <taxon>Bacteria</taxon>
        <taxon>Bacillati</taxon>
        <taxon>Actinomycetota</taxon>
        <taxon>Actinomycetes</taxon>
        <taxon>Micrococcales</taxon>
        <taxon>Microbacteriaceae</taxon>
        <taxon>Cryobacterium</taxon>
    </lineage>
</organism>
<comment type="subcellular location">
    <subcellularLocation>
        <location evidence="1">Cell membrane</location>
        <topology evidence="1">Peripheral membrane protein</topology>
    </subcellularLocation>
</comment>
<proteinExistence type="inferred from homology"/>
<reference evidence="8 9" key="1">
    <citation type="submission" date="2019-03" db="EMBL/GenBank/DDBJ databases">
        <title>Genomics of glacier-inhabiting Cryobacterium strains.</title>
        <authorList>
            <person name="Liu Q."/>
            <person name="Xin Y.-H."/>
        </authorList>
    </citation>
    <scope>NUCLEOTIDE SEQUENCE [LARGE SCALE GENOMIC DNA]</scope>
    <source>
        <strain evidence="9">TMT1-22</strain>
    </source>
</reference>
<dbReference type="GO" id="GO:0005524">
    <property type="term" value="F:ATP binding"/>
    <property type="evidence" value="ECO:0007669"/>
    <property type="project" value="UniProtKB-KW"/>
</dbReference>
<dbReference type="PANTHER" id="PTHR42711:SF5">
    <property type="entry name" value="ABC TRANSPORTER ATP-BINDING PROTEIN NATA"/>
    <property type="match status" value="1"/>
</dbReference>
<comment type="caution">
    <text evidence="8">The sequence shown here is derived from an EMBL/GenBank/DDBJ whole genome shotgun (WGS) entry which is preliminary data.</text>
</comment>
<evidence type="ECO:0000256" key="6">
    <source>
        <dbReference type="ARBA" id="ARBA00023251"/>
    </source>
</evidence>
<name>A0AAQ2HEQ2_9MICO</name>
<evidence type="ECO:0000256" key="4">
    <source>
        <dbReference type="ARBA" id="ARBA00022741"/>
    </source>
</evidence>
<accession>A0AAQ2HEQ2</accession>
<dbReference type="GO" id="GO:0005886">
    <property type="term" value="C:plasma membrane"/>
    <property type="evidence" value="ECO:0007669"/>
    <property type="project" value="UniProtKB-SubCell"/>
</dbReference>
<keyword evidence="4" id="KW-0547">Nucleotide-binding</keyword>
<evidence type="ECO:0000256" key="1">
    <source>
        <dbReference type="ARBA" id="ARBA00004202"/>
    </source>
</evidence>
<dbReference type="PROSITE" id="PS50893">
    <property type="entry name" value="ABC_TRANSPORTER_2"/>
    <property type="match status" value="1"/>
</dbReference>
<dbReference type="Gene3D" id="3.40.50.300">
    <property type="entry name" value="P-loop containing nucleotide triphosphate hydrolases"/>
    <property type="match status" value="1"/>
</dbReference>
<keyword evidence="5 8" id="KW-0067">ATP-binding</keyword>
<keyword evidence="6" id="KW-0046">Antibiotic resistance</keyword>
<evidence type="ECO:0000256" key="3">
    <source>
        <dbReference type="ARBA" id="ARBA00022448"/>
    </source>
</evidence>
<dbReference type="CDD" id="cd03230">
    <property type="entry name" value="ABC_DR_subfamily_A"/>
    <property type="match status" value="1"/>
</dbReference>
<dbReference type="InterPro" id="IPR003593">
    <property type="entry name" value="AAA+_ATPase"/>
</dbReference>
<dbReference type="GO" id="GO:0046677">
    <property type="term" value="P:response to antibiotic"/>
    <property type="evidence" value="ECO:0007669"/>
    <property type="project" value="UniProtKB-KW"/>
</dbReference>
<evidence type="ECO:0000259" key="7">
    <source>
        <dbReference type="PROSITE" id="PS50893"/>
    </source>
</evidence>
<dbReference type="RefSeq" id="WP_134434223.1">
    <property type="nucleotide sequence ID" value="NZ_SOFY01000074.1"/>
</dbReference>
<evidence type="ECO:0000256" key="2">
    <source>
        <dbReference type="ARBA" id="ARBA00005417"/>
    </source>
</evidence>
<protein>
    <submittedName>
        <fullName evidence="8">ABC transporter ATP-binding protein</fullName>
    </submittedName>
</protein>
<dbReference type="SMART" id="SM00382">
    <property type="entry name" value="AAA"/>
    <property type="match status" value="1"/>
</dbReference>
<dbReference type="AlphaFoldDB" id="A0AAQ2HEQ2"/>
<dbReference type="InterPro" id="IPR003439">
    <property type="entry name" value="ABC_transporter-like_ATP-bd"/>
</dbReference>
<gene>
    <name evidence="8" type="ORF">E3O49_13545</name>
</gene>
<dbReference type="InterPro" id="IPR027417">
    <property type="entry name" value="P-loop_NTPase"/>
</dbReference>
<dbReference type="EMBL" id="SOFY01000074">
    <property type="protein sequence ID" value="TFC42764.1"/>
    <property type="molecule type" value="Genomic_DNA"/>
</dbReference>
<dbReference type="Proteomes" id="UP000297403">
    <property type="component" value="Unassembled WGS sequence"/>
</dbReference>
<dbReference type="SUPFAM" id="SSF52540">
    <property type="entry name" value="P-loop containing nucleoside triphosphate hydrolases"/>
    <property type="match status" value="1"/>
</dbReference>